<name>A0A3G9G3D1_9CAUL</name>
<accession>A0A3G9G3D1</accession>
<dbReference type="EMBL" id="AP018828">
    <property type="protein sequence ID" value="BBF81840.1"/>
    <property type="molecule type" value="Genomic_DNA"/>
</dbReference>
<evidence type="ECO:0000313" key="2">
    <source>
        <dbReference type="Proteomes" id="UP000278756"/>
    </source>
</evidence>
<proteinExistence type="predicted"/>
<dbReference type="Proteomes" id="UP000278756">
    <property type="component" value="Chromosome 2"/>
</dbReference>
<evidence type="ECO:0000313" key="1">
    <source>
        <dbReference type="EMBL" id="BBF81840.1"/>
    </source>
</evidence>
<protein>
    <submittedName>
        <fullName evidence="1">Uncharacterized protein</fullName>
    </submittedName>
</protein>
<gene>
    <name evidence="1" type="ORF">EM6_2448</name>
</gene>
<reference evidence="2" key="1">
    <citation type="journal article" date="2017" name="Biotechnol. Biofuels">
        <title>Evaluation of environmental bacterial communities as a factor affecting the growth of duckweed Lemna minor.</title>
        <authorList>
            <person name="Ishizawa H."/>
            <person name="Kuroda M."/>
            <person name="Morikawa M."/>
            <person name="Ike M."/>
        </authorList>
    </citation>
    <scope>NUCLEOTIDE SEQUENCE [LARGE SCALE GENOMIC DNA]</scope>
    <source>
        <strain evidence="2">M6</strain>
    </source>
</reference>
<dbReference type="OrthoDB" id="9904900at2"/>
<reference evidence="2" key="2">
    <citation type="journal article" date="2017" name="Plant Physiol. Biochem.">
        <title>Differential oxidative and antioxidative response of duckweed Lemna minor toward plant growth promoting/inhibiting bacteria.</title>
        <authorList>
            <person name="Ishizawa H."/>
            <person name="Kuroda M."/>
            <person name="Morikawa M."/>
            <person name="Ike M."/>
        </authorList>
    </citation>
    <scope>NUCLEOTIDE SEQUENCE [LARGE SCALE GENOMIC DNA]</scope>
    <source>
        <strain evidence="2">M6</strain>
    </source>
</reference>
<dbReference type="RefSeq" id="WP_126423457.1">
    <property type="nucleotide sequence ID" value="NZ_AP018828.1"/>
</dbReference>
<dbReference type="AlphaFoldDB" id="A0A3G9G3D1"/>
<organism evidence="1 2">
    <name type="scientific">Asticcacaulis excentricus</name>
    <dbReference type="NCBI Taxonomy" id="78587"/>
    <lineage>
        <taxon>Bacteria</taxon>
        <taxon>Pseudomonadati</taxon>
        <taxon>Pseudomonadota</taxon>
        <taxon>Alphaproteobacteria</taxon>
        <taxon>Caulobacterales</taxon>
        <taxon>Caulobacteraceae</taxon>
        <taxon>Asticcacaulis</taxon>
    </lineage>
</organism>
<sequence length="61" mass="6799">MSDTPASPPDTPAYITDSEHRAEVIRYIRDMTKELSVLAERAQCPPLSDCLRKAYQKAGGF</sequence>